<name>A0A081R8M4_SPHCR</name>
<dbReference type="AlphaFoldDB" id="A0A081R8M4"/>
<dbReference type="eggNOG" id="ENOG5032IY6">
    <property type="taxonomic scope" value="Bacteria"/>
</dbReference>
<organism evidence="2 3">
    <name type="scientific">Sphingobium chlorophenolicum</name>
    <dbReference type="NCBI Taxonomy" id="46429"/>
    <lineage>
        <taxon>Bacteria</taxon>
        <taxon>Pseudomonadati</taxon>
        <taxon>Pseudomonadota</taxon>
        <taxon>Alphaproteobacteria</taxon>
        <taxon>Sphingomonadales</taxon>
        <taxon>Sphingomonadaceae</taxon>
        <taxon>Sphingobium</taxon>
    </lineage>
</organism>
<proteinExistence type="predicted"/>
<feature type="transmembrane region" description="Helical" evidence="1">
    <location>
        <begin position="6"/>
        <end position="22"/>
    </location>
</feature>
<dbReference type="OrthoDB" id="7478618at2"/>
<keyword evidence="1" id="KW-0472">Membrane</keyword>
<accession>A0A081R8M4</accession>
<evidence type="ECO:0000313" key="3">
    <source>
        <dbReference type="Proteomes" id="UP000028411"/>
    </source>
</evidence>
<dbReference type="PATRIC" id="fig|46429.4.peg.4167"/>
<reference evidence="2 3" key="1">
    <citation type="submission" date="2014-02" db="EMBL/GenBank/DDBJ databases">
        <title>Whole genome sequence of Sphingobium chlorophenolicum NBRC 16172.</title>
        <authorList>
            <person name="Gan H.M."/>
            <person name="Gan H.Y."/>
            <person name="Chew T.H."/>
            <person name="Savka M.A."/>
        </authorList>
    </citation>
    <scope>NUCLEOTIDE SEQUENCE [LARGE SCALE GENOMIC DNA]</scope>
    <source>
        <strain evidence="2 3">NBRC 16172</strain>
    </source>
</reference>
<dbReference type="Proteomes" id="UP000028411">
    <property type="component" value="Unassembled WGS sequence"/>
</dbReference>
<dbReference type="RefSeq" id="WP_037456714.1">
    <property type="nucleotide sequence ID" value="NZ_JFHR01000078.1"/>
</dbReference>
<comment type="caution">
    <text evidence="2">The sequence shown here is derived from an EMBL/GenBank/DDBJ whole genome shotgun (WGS) entry which is preliminary data.</text>
</comment>
<sequence>MLKILAALYPLLMVAAGWRLFTMSWSRALKIAAGVAMVVPIPMLFLLPALVQPDRPFADLLRTIGIALMFSGGVSLLGGMAAAWLKGRRA</sequence>
<protein>
    <submittedName>
        <fullName evidence="2">Uncharacterized protein</fullName>
    </submittedName>
</protein>
<gene>
    <name evidence="2" type="ORF">BV95_04180</name>
</gene>
<feature type="transmembrane region" description="Helical" evidence="1">
    <location>
        <begin position="29"/>
        <end position="51"/>
    </location>
</feature>
<evidence type="ECO:0000256" key="1">
    <source>
        <dbReference type="SAM" id="Phobius"/>
    </source>
</evidence>
<feature type="transmembrane region" description="Helical" evidence="1">
    <location>
        <begin position="63"/>
        <end position="85"/>
    </location>
</feature>
<keyword evidence="1" id="KW-1133">Transmembrane helix</keyword>
<dbReference type="EMBL" id="JFHR01000078">
    <property type="protein sequence ID" value="KEQ51547.1"/>
    <property type="molecule type" value="Genomic_DNA"/>
</dbReference>
<evidence type="ECO:0000313" key="2">
    <source>
        <dbReference type="EMBL" id="KEQ51547.1"/>
    </source>
</evidence>
<keyword evidence="1" id="KW-0812">Transmembrane</keyword>